<reference evidence="2" key="1">
    <citation type="journal article" date="2019" name="Microbiology">
        <title>Complete Genome Sequence of an Uncultured Bacterium of the Candidate Phylum Bipolaricaulota.</title>
        <authorList>
            <person name="Kadnikov V.V."/>
            <person name="Mardanov A.V."/>
            <person name="Beletsky A.V."/>
            <person name="Frank Y.A."/>
            <person name="Karnachuk O.V."/>
            <person name="Ravin N.V."/>
        </authorList>
    </citation>
    <scope>NUCLEOTIDE SEQUENCE [LARGE SCALE GENOMIC DNA]</scope>
</reference>
<gene>
    <name evidence="1" type="ORF">SYNTR_0326</name>
</gene>
<accession>A0A6I6DH14</accession>
<evidence type="ECO:0000313" key="2">
    <source>
        <dbReference type="Proteomes" id="UP000426444"/>
    </source>
</evidence>
<dbReference type="KEGG" id="salq:SYNTR_0326"/>
<protein>
    <submittedName>
        <fullName evidence="1">Uncharacterized protein</fullName>
    </submittedName>
</protein>
<dbReference type="EMBL" id="CP046457">
    <property type="protein sequence ID" value="QGT98919.1"/>
    <property type="molecule type" value="Genomic_DNA"/>
</dbReference>
<proteinExistence type="predicted"/>
<sequence>MDKPIKKEWIKIPIIKKAVIPLGRPLYLSKENNITQQDLIIEASGNYRLIDKPNHIIIKNDDCCRSIQVTVKTKDD</sequence>
<dbReference type="Proteomes" id="UP000426444">
    <property type="component" value="Chromosome"/>
</dbReference>
<organism evidence="1 2">
    <name type="scientific">Candidatus Syntrophocurvum alkaliphilum</name>
    <dbReference type="NCBI Taxonomy" id="2293317"/>
    <lineage>
        <taxon>Bacteria</taxon>
        <taxon>Bacillati</taxon>
        <taxon>Bacillota</taxon>
        <taxon>Clostridia</taxon>
        <taxon>Eubacteriales</taxon>
        <taxon>Syntrophomonadaceae</taxon>
        <taxon>Candidatus Syntrophocurvum</taxon>
    </lineage>
</organism>
<keyword evidence="2" id="KW-1185">Reference proteome</keyword>
<name>A0A6I6DH14_9FIRM</name>
<dbReference type="AlphaFoldDB" id="A0A6I6DH14"/>
<dbReference type="RefSeq" id="WP_243140212.1">
    <property type="nucleotide sequence ID" value="NZ_CP046457.1"/>
</dbReference>
<evidence type="ECO:0000313" key="1">
    <source>
        <dbReference type="EMBL" id="QGT98919.1"/>
    </source>
</evidence>